<dbReference type="SUPFAM" id="SSF51430">
    <property type="entry name" value="NAD(P)-linked oxidoreductase"/>
    <property type="match status" value="1"/>
</dbReference>
<comment type="caution">
    <text evidence="2">The sequence shown here is derived from an EMBL/GenBank/DDBJ whole genome shotgun (WGS) entry which is preliminary data.</text>
</comment>
<dbReference type="Gene3D" id="3.20.20.100">
    <property type="entry name" value="NADP-dependent oxidoreductase domain"/>
    <property type="match status" value="1"/>
</dbReference>
<dbReference type="Proteomes" id="UP000298061">
    <property type="component" value="Unassembled WGS sequence"/>
</dbReference>
<reference evidence="2 3" key="1">
    <citation type="submission" date="2019-02" db="EMBL/GenBank/DDBJ databases">
        <title>Genome sequencing of the rare red list fungi Hericium alpestre (H. flagellum).</title>
        <authorList>
            <person name="Buettner E."/>
            <person name="Kellner H."/>
        </authorList>
    </citation>
    <scope>NUCLEOTIDE SEQUENCE [LARGE SCALE GENOMIC DNA]</scope>
    <source>
        <strain evidence="2 3">DSM 108284</strain>
    </source>
</reference>
<organism evidence="2 3">
    <name type="scientific">Hericium alpestre</name>
    <dbReference type="NCBI Taxonomy" id="135208"/>
    <lineage>
        <taxon>Eukaryota</taxon>
        <taxon>Fungi</taxon>
        <taxon>Dikarya</taxon>
        <taxon>Basidiomycota</taxon>
        <taxon>Agaricomycotina</taxon>
        <taxon>Agaricomycetes</taxon>
        <taxon>Russulales</taxon>
        <taxon>Hericiaceae</taxon>
        <taxon>Hericium</taxon>
    </lineage>
</organism>
<evidence type="ECO:0000259" key="1">
    <source>
        <dbReference type="Pfam" id="PF00248"/>
    </source>
</evidence>
<dbReference type="OrthoDB" id="48988at2759"/>
<gene>
    <name evidence="2" type="ORF">EWM64_g7181</name>
</gene>
<accession>A0A4Y9ZS12</accession>
<feature type="domain" description="NADP-dependent oxidoreductase" evidence="1">
    <location>
        <begin position="3"/>
        <end position="60"/>
    </location>
</feature>
<dbReference type="EMBL" id="SFCI01001076">
    <property type="protein sequence ID" value="TFY76833.1"/>
    <property type="molecule type" value="Genomic_DNA"/>
</dbReference>
<sequence length="60" mass="6670">MLPSIEQLSKKKGFIMAQISLAWMLSRDVVSAPIIGSTSLERLHDLVGVIDMKLSEDEIK</sequence>
<protein>
    <recommendedName>
        <fullName evidence="1">NADP-dependent oxidoreductase domain-containing protein</fullName>
    </recommendedName>
</protein>
<name>A0A4Y9ZS12_9AGAM</name>
<dbReference type="AlphaFoldDB" id="A0A4Y9ZS12"/>
<keyword evidence="3" id="KW-1185">Reference proteome</keyword>
<proteinExistence type="predicted"/>
<dbReference type="InterPro" id="IPR036812">
    <property type="entry name" value="NAD(P)_OxRdtase_dom_sf"/>
</dbReference>
<dbReference type="InterPro" id="IPR023210">
    <property type="entry name" value="NADP_OxRdtase_dom"/>
</dbReference>
<dbReference type="STRING" id="135208.A0A4Y9ZS12"/>
<evidence type="ECO:0000313" key="3">
    <source>
        <dbReference type="Proteomes" id="UP000298061"/>
    </source>
</evidence>
<dbReference type="Pfam" id="PF00248">
    <property type="entry name" value="Aldo_ket_red"/>
    <property type="match status" value="1"/>
</dbReference>
<evidence type="ECO:0000313" key="2">
    <source>
        <dbReference type="EMBL" id="TFY76833.1"/>
    </source>
</evidence>